<keyword evidence="3" id="KW-1185">Reference proteome</keyword>
<reference evidence="3" key="1">
    <citation type="submission" date="2017-02" db="EMBL/GenBank/DDBJ databases">
        <authorList>
            <person name="Varghese N."/>
            <person name="Submissions S."/>
        </authorList>
    </citation>
    <scope>NUCLEOTIDE SEQUENCE [LARGE SCALE GENOMIC DNA]</scope>
    <source>
        <strain evidence="3">DSM 3072</strain>
    </source>
</reference>
<protein>
    <submittedName>
        <fullName evidence="2">Transposase</fullName>
    </submittedName>
</protein>
<proteinExistence type="predicted"/>
<name>A0A1T4VPZ0_9GAMM</name>
<feature type="domain" description="Transposase IS204/IS1001/IS1096/IS1165 DDE" evidence="1">
    <location>
        <begin position="4"/>
        <end position="83"/>
    </location>
</feature>
<evidence type="ECO:0000313" key="3">
    <source>
        <dbReference type="Proteomes" id="UP000242432"/>
    </source>
</evidence>
<dbReference type="Pfam" id="PF01610">
    <property type="entry name" value="DDE_Tnp_ISL3"/>
    <property type="match status" value="1"/>
</dbReference>
<accession>A0A1T4VPZ0</accession>
<feature type="non-terminal residue" evidence="2">
    <location>
        <position position="1"/>
    </location>
</feature>
<sequence length="94" mass="11126">YFCDTVEDASLRWNEWRDMALSSEVPEIVKFAEVQERKYKDGIINSSLYRVGTSIVEGINNKIKVIKRKAYGFRDFEYFKLLIMWNFPGKYNGV</sequence>
<dbReference type="Proteomes" id="UP000242432">
    <property type="component" value="Unassembled WGS sequence"/>
</dbReference>
<dbReference type="EMBL" id="FUXX01000039">
    <property type="protein sequence ID" value="SKA66989.1"/>
    <property type="molecule type" value="Genomic_DNA"/>
</dbReference>
<dbReference type="InterPro" id="IPR002560">
    <property type="entry name" value="Transposase_DDE"/>
</dbReference>
<dbReference type="AlphaFoldDB" id="A0A1T4VPZ0"/>
<evidence type="ECO:0000259" key="1">
    <source>
        <dbReference type="Pfam" id="PF01610"/>
    </source>
</evidence>
<gene>
    <name evidence="2" type="ORF">SAMN02745213_01888</name>
</gene>
<dbReference type="RefSeq" id="WP_200805043.1">
    <property type="nucleotide sequence ID" value="NZ_FUXX01000039.1"/>
</dbReference>
<organism evidence="2 3">
    <name type="scientific">Succinivibrio dextrinosolvens DSM 3072</name>
    <dbReference type="NCBI Taxonomy" id="1123324"/>
    <lineage>
        <taxon>Bacteria</taxon>
        <taxon>Pseudomonadati</taxon>
        <taxon>Pseudomonadota</taxon>
        <taxon>Gammaproteobacteria</taxon>
        <taxon>Aeromonadales</taxon>
        <taxon>Succinivibrionaceae</taxon>
        <taxon>Succinivibrio</taxon>
    </lineage>
</organism>
<evidence type="ECO:0000313" key="2">
    <source>
        <dbReference type="EMBL" id="SKA66989.1"/>
    </source>
</evidence>